<proteinExistence type="predicted"/>
<reference evidence="2 3" key="1">
    <citation type="journal article" date="2019" name="Sci. Rep.">
        <title>A high-quality genome of Eragrostis curvula grass provides insights into Poaceae evolution and supports new strategies to enhance forage quality.</title>
        <authorList>
            <person name="Carballo J."/>
            <person name="Santos B.A.C.M."/>
            <person name="Zappacosta D."/>
            <person name="Garbus I."/>
            <person name="Selva J.P."/>
            <person name="Gallo C.A."/>
            <person name="Diaz A."/>
            <person name="Albertini E."/>
            <person name="Caccamo M."/>
            <person name="Echenique V."/>
        </authorList>
    </citation>
    <scope>NUCLEOTIDE SEQUENCE [LARGE SCALE GENOMIC DNA]</scope>
    <source>
        <strain evidence="3">cv. Victoria</strain>
        <tissue evidence="2">Leaf</tissue>
    </source>
</reference>
<comment type="caution">
    <text evidence="2">The sequence shown here is derived from an EMBL/GenBank/DDBJ whole genome shotgun (WGS) entry which is preliminary data.</text>
</comment>
<accession>A0A5J9UN78</accession>
<name>A0A5J9UN78_9POAL</name>
<keyword evidence="3" id="KW-1185">Reference proteome</keyword>
<dbReference type="Gramene" id="TVU24798">
    <property type="protein sequence ID" value="TVU24798"/>
    <property type="gene ID" value="EJB05_27257"/>
</dbReference>
<dbReference type="EMBL" id="RWGY01000013">
    <property type="protein sequence ID" value="TVU24798.1"/>
    <property type="molecule type" value="Genomic_DNA"/>
</dbReference>
<feature type="chain" id="PRO_5023861445" description="Knottin scorpion toxin-like domain-containing protein" evidence="1">
    <location>
        <begin position="27"/>
        <end position="101"/>
    </location>
</feature>
<gene>
    <name evidence="2" type="ORF">EJB05_27257</name>
</gene>
<evidence type="ECO:0000313" key="2">
    <source>
        <dbReference type="EMBL" id="TVU24798.1"/>
    </source>
</evidence>
<evidence type="ECO:0000256" key="1">
    <source>
        <dbReference type="SAM" id="SignalP"/>
    </source>
</evidence>
<feature type="signal peptide" evidence="1">
    <location>
        <begin position="1"/>
        <end position="26"/>
    </location>
</feature>
<evidence type="ECO:0008006" key="4">
    <source>
        <dbReference type="Google" id="ProtNLM"/>
    </source>
</evidence>
<evidence type="ECO:0000313" key="3">
    <source>
        <dbReference type="Proteomes" id="UP000324897"/>
    </source>
</evidence>
<organism evidence="2 3">
    <name type="scientific">Eragrostis curvula</name>
    <name type="common">weeping love grass</name>
    <dbReference type="NCBI Taxonomy" id="38414"/>
    <lineage>
        <taxon>Eukaryota</taxon>
        <taxon>Viridiplantae</taxon>
        <taxon>Streptophyta</taxon>
        <taxon>Embryophyta</taxon>
        <taxon>Tracheophyta</taxon>
        <taxon>Spermatophyta</taxon>
        <taxon>Magnoliopsida</taxon>
        <taxon>Liliopsida</taxon>
        <taxon>Poales</taxon>
        <taxon>Poaceae</taxon>
        <taxon>PACMAD clade</taxon>
        <taxon>Chloridoideae</taxon>
        <taxon>Eragrostideae</taxon>
        <taxon>Eragrostidinae</taxon>
        <taxon>Eragrostis</taxon>
    </lineage>
</organism>
<protein>
    <recommendedName>
        <fullName evidence="4">Knottin scorpion toxin-like domain-containing protein</fullName>
    </recommendedName>
</protein>
<keyword evidence="1" id="KW-0732">Signal</keyword>
<dbReference type="Proteomes" id="UP000324897">
    <property type="component" value="Chromosome 2"/>
</dbReference>
<dbReference type="AlphaFoldDB" id="A0A5J9UN78"/>
<sequence>MPTFNKMLVVAGFALALLLALYSAEATKLCETRTKEECRINKHCAFKCKHKLGYTGGHCSKMEKHTDTSHHHHHHHHRHHNHHHRCICTKPCNGSSMGMFN</sequence>